<accession>A0AAD5KP42</accession>
<keyword evidence="3" id="KW-1185">Reference proteome</keyword>
<sequence>MVSNIAISHLHAPAGRRPLRELSTGKNGHAPSYVVSPTGRVFVGRVNDHRRRK</sequence>
<feature type="region of interest" description="Disordered" evidence="1">
    <location>
        <begin position="1"/>
        <end position="35"/>
    </location>
</feature>
<comment type="caution">
    <text evidence="2">The sequence shown here is derived from an EMBL/GenBank/DDBJ whole genome shotgun (WGS) entry which is preliminary data.</text>
</comment>
<proteinExistence type="predicted"/>
<name>A0AAD5KP42_9CRUS</name>
<dbReference type="EMBL" id="WJBH02000006">
    <property type="protein sequence ID" value="KAI9557091.1"/>
    <property type="molecule type" value="Genomic_DNA"/>
</dbReference>
<dbReference type="Proteomes" id="UP000820818">
    <property type="component" value="Linkage Group LG6"/>
</dbReference>
<organism evidence="2 3">
    <name type="scientific">Daphnia sinensis</name>
    <dbReference type="NCBI Taxonomy" id="1820382"/>
    <lineage>
        <taxon>Eukaryota</taxon>
        <taxon>Metazoa</taxon>
        <taxon>Ecdysozoa</taxon>
        <taxon>Arthropoda</taxon>
        <taxon>Crustacea</taxon>
        <taxon>Branchiopoda</taxon>
        <taxon>Diplostraca</taxon>
        <taxon>Cladocera</taxon>
        <taxon>Anomopoda</taxon>
        <taxon>Daphniidae</taxon>
        <taxon>Daphnia</taxon>
        <taxon>Daphnia similis group</taxon>
    </lineage>
</organism>
<gene>
    <name evidence="2" type="ORF">GHT06_016889</name>
</gene>
<protein>
    <submittedName>
        <fullName evidence="2">Uncharacterized protein</fullName>
    </submittedName>
</protein>
<evidence type="ECO:0000313" key="3">
    <source>
        <dbReference type="Proteomes" id="UP000820818"/>
    </source>
</evidence>
<dbReference type="AlphaFoldDB" id="A0AAD5KP42"/>
<reference evidence="2 3" key="1">
    <citation type="submission" date="2022-05" db="EMBL/GenBank/DDBJ databases">
        <title>A multi-omics perspective on studying reproductive biology in Daphnia sinensis.</title>
        <authorList>
            <person name="Jia J."/>
        </authorList>
    </citation>
    <scope>NUCLEOTIDE SEQUENCE [LARGE SCALE GENOMIC DNA]</scope>
    <source>
        <strain evidence="2 3">WSL</strain>
    </source>
</reference>
<evidence type="ECO:0000256" key="1">
    <source>
        <dbReference type="SAM" id="MobiDB-lite"/>
    </source>
</evidence>
<evidence type="ECO:0000313" key="2">
    <source>
        <dbReference type="EMBL" id="KAI9557091.1"/>
    </source>
</evidence>